<comment type="caution">
    <text evidence="2">The sequence shown here is derived from an EMBL/GenBank/DDBJ whole genome shotgun (WGS) entry which is preliminary data.</text>
</comment>
<dbReference type="Gene3D" id="2.40.50.1020">
    <property type="entry name" value="LytTr DNA-binding domain"/>
    <property type="match status" value="1"/>
</dbReference>
<sequence>MFGKKGVSCQKAPFFKQIHKKKIELLKKHKSKRKQNKIIERMITDLIIETELNQTGNNKIRSNTCSYCNSHEDTKHITKVSNEMTKFFQETNEFSSYETDTPNLIEQHHPVERDFVFIKLRSKYQKIMLNTILFIKSEKNYLNIKTTEKEYRFRSTIKDFIFKLPENFIQTHKSFIINSSKIENFNSDTITLIDNMKISISISCKKDVLIKLQHQLL</sequence>
<reference evidence="2 3" key="1">
    <citation type="submission" date="2020-08" db="EMBL/GenBank/DDBJ databases">
        <title>Description of novel Flavobacterium F-408 isolate.</title>
        <authorList>
            <person name="Saticioglu I.B."/>
            <person name="Duman M."/>
            <person name="Altun S."/>
        </authorList>
    </citation>
    <scope>NUCLEOTIDE SEQUENCE [LARGE SCALE GENOMIC DNA]</scope>
    <source>
        <strain evidence="2 3">F-408</strain>
    </source>
</reference>
<organism evidence="2 3">
    <name type="scientific">Flavobacterium bernardetii</name>
    <dbReference type="NCBI Taxonomy" id="2813823"/>
    <lineage>
        <taxon>Bacteria</taxon>
        <taxon>Pseudomonadati</taxon>
        <taxon>Bacteroidota</taxon>
        <taxon>Flavobacteriia</taxon>
        <taxon>Flavobacteriales</taxon>
        <taxon>Flavobacteriaceae</taxon>
        <taxon>Flavobacterium</taxon>
    </lineage>
</organism>
<name>A0ABR7IY59_9FLAO</name>
<accession>A0ABR7IY59</accession>
<evidence type="ECO:0000259" key="1">
    <source>
        <dbReference type="PROSITE" id="PS50930"/>
    </source>
</evidence>
<feature type="domain" description="HTH LytTR-type" evidence="1">
    <location>
        <begin position="115"/>
        <end position="214"/>
    </location>
</feature>
<dbReference type="EMBL" id="JACRUN010000003">
    <property type="protein sequence ID" value="MBC5834697.1"/>
    <property type="molecule type" value="Genomic_DNA"/>
</dbReference>
<dbReference type="Proteomes" id="UP000605990">
    <property type="component" value="Unassembled WGS sequence"/>
</dbReference>
<keyword evidence="3" id="KW-1185">Reference proteome</keyword>
<proteinExistence type="predicted"/>
<gene>
    <name evidence="2" type="ORF">H8R27_07345</name>
</gene>
<dbReference type="RefSeq" id="WP_166127647.1">
    <property type="nucleotide sequence ID" value="NZ_JAANOQ010000004.1"/>
</dbReference>
<evidence type="ECO:0000313" key="2">
    <source>
        <dbReference type="EMBL" id="MBC5834697.1"/>
    </source>
</evidence>
<dbReference type="SMART" id="SM00850">
    <property type="entry name" value="LytTR"/>
    <property type="match status" value="1"/>
</dbReference>
<evidence type="ECO:0000313" key="3">
    <source>
        <dbReference type="Proteomes" id="UP000605990"/>
    </source>
</evidence>
<dbReference type="PROSITE" id="PS50930">
    <property type="entry name" value="HTH_LYTTR"/>
    <property type="match status" value="1"/>
</dbReference>
<dbReference type="Pfam" id="PF04397">
    <property type="entry name" value="LytTR"/>
    <property type="match status" value="1"/>
</dbReference>
<dbReference type="InterPro" id="IPR007492">
    <property type="entry name" value="LytTR_DNA-bd_dom"/>
</dbReference>
<protein>
    <submittedName>
        <fullName evidence="2">LytTR family transcriptional regulator</fullName>
    </submittedName>
</protein>